<organism evidence="1">
    <name type="scientific">marine sediment metagenome</name>
    <dbReference type="NCBI Taxonomy" id="412755"/>
    <lineage>
        <taxon>unclassified sequences</taxon>
        <taxon>metagenomes</taxon>
        <taxon>ecological metagenomes</taxon>
    </lineage>
</organism>
<comment type="caution">
    <text evidence="1">The sequence shown here is derived from an EMBL/GenBank/DDBJ whole genome shotgun (WGS) entry which is preliminary data.</text>
</comment>
<dbReference type="AlphaFoldDB" id="A0A0F9SUW8"/>
<dbReference type="EMBL" id="LAZR01000399">
    <property type="protein sequence ID" value="KKN70694.1"/>
    <property type="molecule type" value="Genomic_DNA"/>
</dbReference>
<proteinExistence type="predicted"/>
<accession>A0A0F9SUW8</accession>
<name>A0A0F9SUW8_9ZZZZ</name>
<protein>
    <submittedName>
        <fullName evidence="1">Uncharacterized protein</fullName>
    </submittedName>
</protein>
<sequence>MGIFYRIKPLEWKKGTGNPYHKEGEISYSCLGRYTISFWTHRGDRRDVWCVELQKCGDWNCEVWIGARKTLERAKIIAEKHYVEQMEKGLLAQP</sequence>
<evidence type="ECO:0000313" key="1">
    <source>
        <dbReference type="EMBL" id="KKN70694.1"/>
    </source>
</evidence>
<reference evidence="1" key="1">
    <citation type="journal article" date="2015" name="Nature">
        <title>Complex archaea that bridge the gap between prokaryotes and eukaryotes.</title>
        <authorList>
            <person name="Spang A."/>
            <person name="Saw J.H."/>
            <person name="Jorgensen S.L."/>
            <person name="Zaremba-Niedzwiedzka K."/>
            <person name="Martijn J."/>
            <person name="Lind A.E."/>
            <person name="van Eijk R."/>
            <person name="Schleper C."/>
            <person name="Guy L."/>
            <person name="Ettema T.J."/>
        </authorList>
    </citation>
    <scope>NUCLEOTIDE SEQUENCE</scope>
</reference>
<gene>
    <name evidence="1" type="ORF">LCGC14_0428490</name>
</gene>